<dbReference type="EMBL" id="CP047593">
    <property type="protein sequence ID" value="QHI69690.1"/>
    <property type="molecule type" value="Genomic_DNA"/>
</dbReference>
<dbReference type="InterPro" id="IPR011006">
    <property type="entry name" value="CheY-like_superfamily"/>
</dbReference>
<evidence type="ECO:0000313" key="4">
    <source>
        <dbReference type="EMBL" id="QHI69690.1"/>
    </source>
</evidence>
<dbReference type="CDD" id="cd00156">
    <property type="entry name" value="REC"/>
    <property type="match status" value="1"/>
</dbReference>
<proteinExistence type="predicted"/>
<evidence type="ECO:0000259" key="3">
    <source>
        <dbReference type="PROSITE" id="PS50110"/>
    </source>
</evidence>
<protein>
    <submittedName>
        <fullName evidence="4">Response regulator</fullName>
    </submittedName>
</protein>
<dbReference type="InterPro" id="IPR001789">
    <property type="entry name" value="Sig_transdc_resp-reg_receiver"/>
</dbReference>
<accession>A0A6P1M528</accession>
<dbReference type="Pfam" id="PF00072">
    <property type="entry name" value="Response_reg"/>
    <property type="match status" value="1"/>
</dbReference>
<evidence type="ECO:0000256" key="2">
    <source>
        <dbReference type="PROSITE-ProRule" id="PRU00169"/>
    </source>
</evidence>
<dbReference type="KEGG" id="taer:GT409_09570"/>
<evidence type="ECO:0000256" key="1">
    <source>
        <dbReference type="ARBA" id="ARBA00022553"/>
    </source>
</evidence>
<dbReference type="Proteomes" id="UP000464954">
    <property type="component" value="Chromosome"/>
</dbReference>
<dbReference type="InterPro" id="IPR050595">
    <property type="entry name" value="Bact_response_regulator"/>
</dbReference>
<reference evidence="4 5" key="1">
    <citation type="submission" date="2020-01" db="EMBL/GenBank/DDBJ databases">
        <title>Ponticoccus aerotolerans gen. nov., sp. nov., an anaerobic bacterium and proposal of Ponticoccusceae fam. nov., Ponticoccusles ord. nov. and Ponticoccuse classis nov. in the phylum Kiritimatiellaeota.</title>
        <authorList>
            <person name="Zhou L.Y."/>
            <person name="Du Z.J."/>
        </authorList>
    </citation>
    <scope>NUCLEOTIDE SEQUENCE [LARGE SCALE GENOMIC DNA]</scope>
    <source>
        <strain evidence="4 5">S-5007</strain>
    </source>
</reference>
<dbReference type="RefSeq" id="WP_160628872.1">
    <property type="nucleotide sequence ID" value="NZ_CP047593.1"/>
</dbReference>
<feature type="modified residue" description="4-aspartylphosphate" evidence="2">
    <location>
        <position position="52"/>
    </location>
</feature>
<dbReference type="PROSITE" id="PS50110">
    <property type="entry name" value="RESPONSE_REGULATORY"/>
    <property type="match status" value="1"/>
</dbReference>
<dbReference type="GO" id="GO:0000160">
    <property type="term" value="P:phosphorelay signal transduction system"/>
    <property type="evidence" value="ECO:0007669"/>
    <property type="project" value="InterPro"/>
</dbReference>
<dbReference type="SUPFAM" id="SSF52172">
    <property type="entry name" value="CheY-like"/>
    <property type="match status" value="1"/>
</dbReference>
<name>A0A6P1M528_9BACT</name>
<evidence type="ECO:0000313" key="5">
    <source>
        <dbReference type="Proteomes" id="UP000464954"/>
    </source>
</evidence>
<dbReference type="PANTHER" id="PTHR44591">
    <property type="entry name" value="STRESS RESPONSE REGULATOR PROTEIN 1"/>
    <property type="match status" value="1"/>
</dbReference>
<feature type="domain" description="Response regulatory" evidence="3">
    <location>
        <begin position="3"/>
        <end position="120"/>
    </location>
</feature>
<sequence>MADILVVDDELDMIMMLKAALERQGHSVITASNGVEALGVLQERDVHLVVTDMHMPELDGFDLIPAVLEQFPGQRILAMSGVGQWEPKDNLNVARDLGAVCCVEKPFNLDDFYGCVEELVG</sequence>
<gene>
    <name evidence="4" type="ORF">GT409_09570</name>
</gene>
<dbReference type="Gene3D" id="3.40.50.2300">
    <property type="match status" value="1"/>
</dbReference>
<dbReference type="SMART" id="SM00448">
    <property type="entry name" value="REC"/>
    <property type="match status" value="1"/>
</dbReference>
<keyword evidence="1 2" id="KW-0597">Phosphoprotein</keyword>
<dbReference type="AlphaFoldDB" id="A0A6P1M528"/>
<keyword evidence="5" id="KW-1185">Reference proteome</keyword>
<organism evidence="4 5">
    <name type="scientific">Tichowtungia aerotolerans</name>
    <dbReference type="NCBI Taxonomy" id="2697043"/>
    <lineage>
        <taxon>Bacteria</taxon>
        <taxon>Pseudomonadati</taxon>
        <taxon>Kiritimatiellota</taxon>
        <taxon>Tichowtungiia</taxon>
        <taxon>Tichowtungiales</taxon>
        <taxon>Tichowtungiaceae</taxon>
        <taxon>Tichowtungia</taxon>
    </lineage>
</organism>
<dbReference type="PANTHER" id="PTHR44591:SF3">
    <property type="entry name" value="RESPONSE REGULATORY DOMAIN-CONTAINING PROTEIN"/>
    <property type="match status" value="1"/>
</dbReference>